<name>A0A644YPN1_9ZZZZ</name>
<proteinExistence type="predicted"/>
<gene>
    <name evidence="2" type="ORF">SDC9_76362</name>
</gene>
<feature type="transmembrane region" description="Helical" evidence="1">
    <location>
        <begin position="99"/>
        <end position="120"/>
    </location>
</feature>
<organism evidence="2">
    <name type="scientific">bioreactor metagenome</name>
    <dbReference type="NCBI Taxonomy" id="1076179"/>
    <lineage>
        <taxon>unclassified sequences</taxon>
        <taxon>metagenomes</taxon>
        <taxon>ecological metagenomes</taxon>
    </lineage>
</organism>
<dbReference type="AlphaFoldDB" id="A0A644YPN1"/>
<accession>A0A644YPN1</accession>
<protein>
    <recommendedName>
        <fullName evidence="3">Zinc-finger domain-containing protein</fullName>
    </recommendedName>
</protein>
<keyword evidence="1" id="KW-0812">Transmembrane</keyword>
<dbReference type="EMBL" id="VSSQ01005618">
    <property type="protein sequence ID" value="MPM29821.1"/>
    <property type="molecule type" value="Genomic_DNA"/>
</dbReference>
<sequence length="299" mass="32632">MEETEKSVGNDSVHEKIKSQLYDYADLLSGVSDTPEDIDIESIKKHISECAECRAELEEILKLKAAIQKIYQVPDSLDKKLSDAVSKEKAPSRGFRRPAYFGTVAAVAIIVLFIGASAFAGHIKNEDANPGMPPSNQEKAGGRISDAYTGIIKDGTSKIDNSQDIPLPSESPCVKDSREQLAFTKSYSNEDEKTILLPEEGSFSENTVKTWIENYKLKNGIGKTNDIAVVAMTLDEVYDVLKAGLSDKASEGIILNDDTIVLSAGVFTTAKALLYQCGIENIYTFPSLDSTATYIFTLH</sequence>
<reference evidence="2" key="1">
    <citation type="submission" date="2019-08" db="EMBL/GenBank/DDBJ databases">
        <authorList>
            <person name="Kucharzyk K."/>
            <person name="Murdoch R.W."/>
            <person name="Higgins S."/>
            <person name="Loffler F."/>
        </authorList>
    </citation>
    <scope>NUCLEOTIDE SEQUENCE</scope>
</reference>
<keyword evidence="1" id="KW-1133">Transmembrane helix</keyword>
<keyword evidence="1" id="KW-0472">Membrane</keyword>
<evidence type="ECO:0000313" key="2">
    <source>
        <dbReference type="EMBL" id="MPM29821.1"/>
    </source>
</evidence>
<evidence type="ECO:0000256" key="1">
    <source>
        <dbReference type="SAM" id="Phobius"/>
    </source>
</evidence>
<comment type="caution">
    <text evidence="2">The sequence shown here is derived from an EMBL/GenBank/DDBJ whole genome shotgun (WGS) entry which is preliminary data.</text>
</comment>
<evidence type="ECO:0008006" key="3">
    <source>
        <dbReference type="Google" id="ProtNLM"/>
    </source>
</evidence>